<dbReference type="SUPFAM" id="SSF48371">
    <property type="entry name" value="ARM repeat"/>
    <property type="match status" value="1"/>
</dbReference>
<keyword evidence="2" id="KW-1185">Reference proteome</keyword>
<dbReference type="EMBL" id="CP081864">
    <property type="protein sequence ID" value="QZN95995.1"/>
    <property type="molecule type" value="Genomic_DNA"/>
</dbReference>
<proteinExistence type="predicted"/>
<organism evidence="1 2">
    <name type="scientific">Symbiopectobacterium purcellii</name>
    <dbReference type="NCBI Taxonomy" id="2871826"/>
    <lineage>
        <taxon>Bacteria</taxon>
        <taxon>Pseudomonadati</taxon>
        <taxon>Pseudomonadota</taxon>
        <taxon>Gammaproteobacteria</taxon>
        <taxon>Enterobacterales</taxon>
        <taxon>Enterobacteriaceae</taxon>
    </lineage>
</organism>
<gene>
    <name evidence="1" type="ORF">K6K13_00350</name>
</gene>
<accession>A0ABX9ALF7</accession>
<dbReference type="InterPro" id="IPR011989">
    <property type="entry name" value="ARM-like"/>
</dbReference>
<protein>
    <submittedName>
        <fullName evidence="1">HEAT repeat domain-containing protein</fullName>
    </submittedName>
</protein>
<dbReference type="Proteomes" id="UP000825886">
    <property type="component" value="Chromosome"/>
</dbReference>
<sequence length="137" mass="15627">MRRSEKIISEYLALSSKEQIAYLRRFNQNLDAELRDFFLCIALDKTQETSLRKEAMNVTSLFKGHSNDNATKKALYHLIRTPNAEIQIHAIGALGLMHIDESDLRYITHLAQHSEDERVQAAANAFIANRRDIASAL</sequence>
<name>A0ABX9ALF7_9ENTR</name>
<reference evidence="1 2" key="1">
    <citation type="submission" date="2021-08" db="EMBL/GenBank/DDBJ databases">
        <title>Culture and genomic analysis of Symbiopectobacterium purcellii sp. nov. gen. nov., isolated from the leafhopper Empoasca decipiens.</title>
        <authorList>
            <person name="Nadal-Jimenez P."/>
            <person name="Siozios S."/>
            <person name="Halliday N."/>
            <person name="Camara M."/>
            <person name="Hurst G.D.D."/>
        </authorList>
    </citation>
    <scope>NUCLEOTIDE SEQUENCE [LARGE SCALE GENOMIC DNA]</scope>
    <source>
        <strain evidence="1 2">SyEd1</strain>
    </source>
</reference>
<dbReference type="InterPro" id="IPR016024">
    <property type="entry name" value="ARM-type_fold"/>
</dbReference>
<dbReference type="RefSeq" id="WP_222159062.1">
    <property type="nucleotide sequence ID" value="NZ_CP081864.1"/>
</dbReference>
<evidence type="ECO:0000313" key="1">
    <source>
        <dbReference type="EMBL" id="QZN95995.1"/>
    </source>
</evidence>
<dbReference type="Gene3D" id="1.25.10.10">
    <property type="entry name" value="Leucine-rich Repeat Variant"/>
    <property type="match status" value="1"/>
</dbReference>
<evidence type="ECO:0000313" key="2">
    <source>
        <dbReference type="Proteomes" id="UP000825886"/>
    </source>
</evidence>